<name>A0A0D9Y4Y7_9ORYZ</name>
<reference evidence="2" key="3">
    <citation type="submission" date="2018-05" db="EMBL/GenBank/DDBJ databases">
        <title>OgluRS3 (Oryza glumaepatula Reference Sequence Version 3).</title>
        <authorList>
            <person name="Zhang J."/>
            <person name="Kudrna D."/>
            <person name="Lee S."/>
            <person name="Talag J."/>
            <person name="Welchert J."/>
            <person name="Wing R.A."/>
        </authorList>
    </citation>
    <scope>NUCLEOTIDE SEQUENCE [LARGE SCALE GENOMIC DNA]</scope>
</reference>
<protein>
    <submittedName>
        <fullName evidence="2">Uncharacterized protein</fullName>
    </submittedName>
</protein>
<dbReference type="Gramene" id="OGLUM01G07660.2">
    <property type="protein sequence ID" value="OGLUM01G07660.2"/>
    <property type="gene ID" value="OGLUM01G07660"/>
</dbReference>
<keyword evidence="3" id="KW-1185">Reference proteome</keyword>
<reference evidence="2" key="1">
    <citation type="submission" date="2013-08" db="EMBL/GenBank/DDBJ databases">
        <title>Oryza genome evolution.</title>
        <authorList>
            <person name="Wing R.A."/>
            <person name="Panaud O."/>
            <person name="Oliveira A.C."/>
        </authorList>
    </citation>
    <scope>NUCLEOTIDE SEQUENCE</scope>
</reference>
<evidence type="ECO:0000313" key="2">
    <source>
        <dbReference type="EnsemblPlants" id="OGLUM01G07660.2"/>
    </source>
</evidence>
<dbReference type="Proteomes" id="UP000026961">
    <property type="component" value="Chromosome 1"/>
</dbReference>
<dbReference type="AlphaFoldDB" id="A0A0D9Y4Y7"/>
<dbReference type="HOGENOM" id="CLU_119251_0_0_1"/>
<dbReference type="EnsemblPlants" id="OGLUM01G07660.2">
    <property type="protein sequence ID" value="OGLUM01G07660.2"/>
    <property type="gene ID" value="OGLUM01G07660"/>
</dbReference>
<accession>A0A0D9Y4Y7</accession>
<evidence type="ECO:0000256" key="1">
    <source>
        <dbReference type="SAM" id="MobiDB-lite"/>
    </source>
</evidence>
<feature type="region of interest" description="Disordered" evidence="1">
    <location>
        <begin position="1"/>
        <end position="21"/>
    </location>
</feature>
<organism evidence="2">
    <name type="scientific">Oryza glumipatula</name>
    <dbReference type="NCBI Taxonomy" id="40148"/>
    <lineage>
        <taxon>Eukaryota</taxon>
        <taxon>Viridiplantae</taxon>
        <taxon>Streptophyta</taxon>
        <taxon>Embryophyta</taxon>
        <taxon>Tracheophyta</taxon>
        <taxon>Spermatophyta</taxon>
        <taxon>Magnoliopsida</taxon>
        <taxon>Liliopsida</taxon>
        <taxon>Poales</taxon>
        <taxon>Poaceae</taxon>
        <taxon>BOP clade</taxon>
        <taxon>Oryzoideae</taxon>
        <taxon>Oryzeae</taxon>
        <taxon>Oryzinae</taxon>
        <taxon>Oryza</taxon>
    </lineage>
</organism>
<proteinExistence type="predicted"/>
<sequence length="198" mass="22436">MEEKTLPPVPTPCRKVSSSRQFAIATHPISPPEPHLSRPSKAPPRIAYGDRCPRPVHQGELVRRLNEEEALTILRPSMGHPAVPRILGDARCLYGSQVANHTMFDYDNLKAYTRCNIVFSGRNSRFEKLAITTIPVTQIEWRMKRPSERHCRVPYDRSIGLKATSLKRTEESNESQGPNIQVFLSFWLSRDSGPYVSG</sequence>
<reference evidence="2" key="2">
    <citation type="submission" date="2015-04" db="UniProtKB">
        <authorList>
            <consortium name="EnsemblPlants"/>
        </authorList>
    </citation>
    <scope>IDENTIFICATION</scope>
</reference>
<evidence type="ECO:0000313" key="3">
    <source>
        <dbReference type="Proteomes" id="UP000026961"/>
    </source>
</evidence>